<keyword evidence="3 6" id="KW-0812">Transmembrane</keyword>
<dbReference type="PANTHER" id="PTHR43124:SF3">
    <property type="entry name" value="CHLORAMPHENICOL EFFLUX PUMP RV0191"/>
    <property type="match status" value="1"/>
</dbReference>
<proteinExistence type="predicted"/>
<feature type="transmembrane region" description="Helical" evidence="6">
    <location>
        <begin position="84"/>
        <end position="102"/>
    </location>
</feature>
<comment type="subcellular location">
    <subcellularLocation>
        <location evidence="1">Cell membrane</location>
        <topology evidence="1">Multi-pass membrane protein</topology>
    </subcellularLocation>
</comment>
<name>A0A6L8WAL5_9PROT</name>
<feature type="transmembrane region" description="Helical" evidence="6">
    <location>
        <begin position="16"/>
        <end position="42"/>
    </location>
</feature>
<evidence type="ECO:0000256" key="6">
    <source>
        <dbReference type="SAM" id="Phobius"/>
    </source>
</evidence>
<evidence type="ECO:0000256" key="1">
    <source>
        <dbReference type="ARBA" id="ARBA00004651"/>
    </source>
</evidence>
<dbReference type="Pfam" id="PF07690">
    <property type="entry name" value="MFS_1"/>
    <property type="match status" value="2"/>
</dbReference>
<evidence type="ECO:0000256" key="4">
    <source>
        <dbReference type="ARBA" id="ARBA00022989"/>
    </source>
</evidence>
<keyword evidence="2" id="KW-1003">Cell membrane</keyword>
<feature type="transmembrane region" description="Helical" evidence="6">
    <location>
        <begin position="54"/>
        <end position="72"/>
    </location>
</feature>
<organism evidence="8 9">
    <name type="scientific">Sneathiella litorea</name>
    <dbReference type="NCBI Taxonomy" id="2606216"/>
    <lineage>
        <taxon>Bacteria</taxon>
        <taxon>Pseudomonadati</taxon>
        <taxon>Pseudomonadota</taxon>
        <taxon>Alphaproteobacteria</taxon>
        <taxon>Sneathiellales</taxon>
        <taxon>Sneathiellaceae</taxon>
        <taxon>Sneathiella</taxon>
    </lineage>
</organism>
<dbReference type="Gene3D" id="1.20.1250.20">
    <property type="entry name" value="MFS general substrate transporter like domains"/>
    <property type="match status" value="2"/>
</dbReference>
<evidence type="ECO:0000256" key="5">
    <source>
        <dbReference type="ARBA" id="ARBA00023136"/>
    </source>
</evidence>
<dbReference type="PANTHER" id="PTHR43124">
    <property type="entry name" value="PURINE EFFLUX PUMP PBUE"/>
    <property type="match status" value="1"/>
</dbReference>
<dbReference type="InterPro" id="IPR036259">
    <property type="entry name" value="MFS_trans_sf"/>
</dbReference>
<dbReference type="PROSITE" id="PS50850">
    <property type="entry name" value="MFS"/>
    <property type="match status" value="1"/>
</dbReference>
<dbReference type="GO" id="GO:0022857">
    <property type="term" value="F:transmembrane transporter activity"/>
    <property type="evidence" value="ECO:0007669"/>
    <property type="project" value="InterPro"/>
</dbReference>
<evidence type="ECO:0000256" key="2">
    <source>
        <dbReference type="ARBA" id="ARBA00022475"/>
    </source>
</evidence>
<keyword evidence="5 6" id="KW-0472">Membrane</keyword>
<feature type="domain" description="Major facilitator superfamily (MFS) profile" evidence="7">
    <location>
        <begin position="18"/>
        <end position="394"/>
    </location>
</feature>
<sequence>MFLQMETKIIKKPFPLWALVSLSSAYFMVGTSSLSVIALTWQISDGLQVPPSDIAFLVTVFALAFAIAAPLTQVIFSGYARIKILCTGLGLLALALILGAASTSYEMLFISRGLMGLSAAAISPMCSAIGAGLAPPEQQGRAMGIVFAGLTFASVLGTPISAYLGTLMSWRLVFLLLALVALSSMAAILYFVKDRQAGAPISFSHIFEALTRVRSSFAVLTTFVQMTAIFCTYALIAPFMSHKFGLAEDLIVLVLLAYGFTGVLGNVFAGRLSDRFGPDKVIFVTLIGLGTGFFMIWAIGPNLWLAFVAIMIWSTFGMMFHSPQQQRIANIDPERRSLLLALNAAALYLGISVGSWISNFVSVHWGYDVLPLVSLAVLTCCTVIFCSSVFAMRRRKNDAEGAE</sequence>
<feature type="transmembrane region" description="Helical" evidence="6">
    <location>
        <begin position="213"/>
        <end position="238"/>
    </location>
</feature>
<feature type="transmembrane region" description="Helical" evidence="6">
    <location>
        <begin position="114"/>
        <end position="133"/>
    </location>
</feature>
<accession>A0A6L8WAL5</accession>
<evidence type="ECO:0000313" key="9">
    <source>
        <dbReference type="Proteomes" id="UP000476030"/>
    </source>
</evidence>
<dbReference type="CDD" id="cd17324">
    <property type="entry name" value="MFS_NepI_like"/>
    <property type="match status" value="1"/>
</dbReference>
<dbReference type="SUPFAM" id="SSF103473">
    <property type="entry name" value="MFS general substrate transporter"/>
    <property type="match status" value="1"/>
</dbReference>
<reference evidence="8 9" key="1">
    <citation type="submission" date="2019-12" db="EMBL/GenBank/DDBJ databases">
        <title>Snethiella sp. nov. sp. isolated from sea sand.</title>
        <authorList>
            <person name="Kim J."/>
            <person name="Jeong S.E."/>
            <person name="Jung H.S."/>
            <person name="Jeon C.O."/>
        </authorList>
    </citation>
    <scope>NUCLEOTIDE SEQUENCE [LARGE SCALE GENOMIC DNA]</scope>
    <source>
        <strain evidence="8 9">DP05</strain>
    </source>
</reference>
<evidence type="ECO:0000313" key="8">
    <source>
        <dbReference type="EMBL" id="MZR32035.1"/>
    </source>
</evidence>
<protein>
    <submittedName>
        <fullName evidence="8">MFS transporter</fullName>
    </submittedName>
</protein>
<feature type="transmembrane region" description="Helical" evidence="6">
    <location>
        <begin position="145"/>
        <end position="164"/>
    </location>
</feature>
<gene>
    <name evidence="8" type="ORF">GQE98_15455</name>
</gene>
<dbReference type="InterPro" id="IPR011701">
    <property type="entry name" value="MFS"/>
</dbReference>
<dbReference type="GO" id="GO:0005886">
    <property type="term" value="C:plasma membrane"/>
    <property type="evidence" value="ECO:0007669"/>
    <property type="project" value="UniProtKB-SubCell"/>
</dbReference>
<feature type="transmembrane region" description="Helical" evidence="6">
    <location>
        <begin position="338"/>
        <end position="357"/>
    </location>
</feature>
<keyword evidence="9" id="KW-1185">Reference proteome</keyword>
<evidence type="ECO:0000256" key="3">
    <source>
        <dbReference type="ARBA" id="ARBA00022692"/>
    </source>
</evidence>
<dbReference type="Proteomes" id="UP000476030">
    <property type="component" value="Unassembled WGS sequence"/>
</dbReference>
<dbReference type="InterPro" id="IPR020846">
    <property type="entry name" value="MFS_dom"/>
</dbReference>
<dbReference type="EMBL" id="WTUW01000009">
    <property type="protein sequence ID" value="MZR32035.1"/>
    <property type="molecule type" value="Genomic_DNA"/>
</dbReference>
<dbReference type="InterPro" id="IPR050189">
    <property type="entry name" value="MFS_Efflux_Transporters"/>
</dbReference>
<dbReference type="AlphaFoldDB" id="A0A6L8WAL5"/>
<feature type="transmembrane region" description="Helical" evidence="6">
    <location>
        <begin position="170"/>
        <end position="192"/>
    </location>
</feature>
<feature type="transmembrane region" description="Helical" evidence="6">
    <location>
        <begin position="304"/>
        <end position="322"/>
    </location>
</feature>
<evidence type="ECO:0000259" key="7">
    <source>
        <dbReference type="PROSITE" id="PS50850"/>
    </source>
</evidence>
<feature type="transmembrane region" description="Helical" evidence="6">
    <location>
        <begin position="250"/>
        <end position="269"/>
    </location>
</feature>
<feature type="transmembrane region" description="Helical" evidence="6">
    <location>
        <begin position="281"/>
        <end position="298"/>
    </location>
</feature>
<keyword evidence="4 6" id="KW-1133">Transmembrane helix</keyword>
<feature type="transmembrane region" description="Helical" evidence="6">
    <location>
        <begin position="369"/>
        <end position="391"/>
    </location>
</feature>
<comment type="caution">
    <text evidence="8">The sequence shown here is derived from an EMBL/GenBank/DDBJ whole genome shotgun (WGS) entry which is preliminary data.</text>
</comment>